<dbReference type="GO" id="GO:0020037">
    <property type="term" value="F:heme binding"/>
    <property type="evidence" value="ECO:0007669"/>
    <property type="project" value="InterPro"/>
</dbReference>
<feature type="transmembrane region" description="Helical" evidence="3">
    <location>
        <begin position="426"/>
        <end position="446"/>
    </location>
</feature>
<dbReference type="AlphaFoldDB" id="A0A6I6GJ81"/>
<feature type="transmembrane region" description="Helical" evidence="3">
    <location>
        <begin position="205"/>
        <end position="225"/>
    </location>
</feature>
<dbReference type="PANTHER" id="PTHR43653">
    <property type="entry name" value="CYTOCHROME C ASSEMBLY PROTEIN-RELATED"/>
    <property type="match status" value="1"/>
</dbReference>
<keyword evidence="3" id="KW-0472">Membrane</keyword>
<feature type="transmembrane region" description="Helical" evidence="3">
    <location>
        <begin position="12"/>
        <end position="34"/>
    </location>
</feature>
<dbReference type="KEGG" id="fls:GLV81_10515"/>
<feature type="transmembrane region" description="Helical" evidence="3">
    <location>
        <begin position="106"/>
        <end position="124"/>
    </location>
</feature>
<dbReference type="InterPro" id="IPR032523">
    <property type="entry name" value="CcmF_C"/>
</dbReference>
<reference evidence="6 7" key="1">
    <citation type="submission" date="2019-11" db="EMBL/GenBank/DDBJ databases">
        <authorList>
            <person name="Im W.T."/>
        </authorList>
    </citation>
    <scope>NUCLEOTIDE SEQUENCE [LARGE SCALE GENOMIC DNA]</scope>
    <source>
        <strain evidence="6 7">SB-02</strain>
    </source>
</reference>
<feature type="domain" description="Cytochrome c-type biogenesis protein CcmF C-terminal" evidence="5">
    <location>
        <begin position="359"/>
        <end position="543"/>
    </location>
</feature>
<gene>
    <name evidence="6" type="ORF">GLV81_10515</name>
</gene>
<accession>A0A6I6GJ81</accession>
<protein>
    <submittedName>
        <fullName evidence="6">Cytochrome c assembly protein</fullName>
    </submittedName>
</protein>
<feature type="transmembrane region" description="Helical" evidence="3">
    <location>
        <begin position="380"/>
        <end position="398"/>
    </location>
</feature>
<evidence type="ECO:0000259" key="5">
    <source>
        <dbReference type="Pfam" id="PF16327"/>
    </source>
</evidence>
<comment type="similarity">
    <text evidence="1">Belongs to the CcmF/CycK/Ccl1/NrfE/CcsA family.</text>
</comment>
<evidence type="ECO:0000259" key="4">
    <source>
        <dbReference type="Pfam" id="PF01578"/>
    </source>
</evidence>
<dbReference type="GO" id="GO:0015232">
    <property type="term" value="F:heme transmembrane transporter activity"/>
    <property type="evidence" value="ECO:0007669"/>
    <property type="project" value="InterPro"/>
</dbReference>
<dbReference type="Pfam" id="PF01578">
    <property type="entry name" value="Cytochrom_C_asm"/>
    <property type="match status" value="1"/>
</dbReference>
<dbReference type="EMBL" id="CP046566">
    <property type="protein sequence ID" value="QGW28475.1"/>
    <property type="molecule type" value="Genomic_DNA"/>
</dbReference>
<dbReference type="InterPro" id="IPR002541">
    <property type="entry name" value="Cyt_c_assembly"/>
</dbReference>
<dbReference type="RefSeq" id="WP_157478828.1">
    <property type="nucleotide sequence ID" value="NZ_CP046566.1"/>
</dbReference>
<feature type="transmembrane region" description="Helical" evidence="3">
    <location>
        <begin position="458"/>
        <end position="480"/>
    </location>
</feature>
<dbReference type="InterPro" id="IPR003567">
    <property type="entry name" value="Cyt_c_biogenesis"/>
</dbReference>
<dbReference type="GO" id="GO:0017004">
    <property type="term" value="P:cytochrome complex assembly"/>
    <property type="evidence" value="ECO:0007669"/>
    <property type="project" value="UniProtKB-KW"/>
</dbReference>
<evidence type="ECO:0000313" key="6">
    <source>
        <dbReference type="EMBL" id="QGW28475.1"/>
    </source>
</evidence>
<feature type="domain" description="Cytochrome c assembly protein" evidence="4">
    <location>
        <begin position="104"/>
        <end position="324"/>
    </location>
</feature>
<evidence type="ECO:0000256" key="3">
    <source>
        <dbReference type="SAM" id="Phobius"/>
    </source>
</evidence>
<dbReference type="Proteomes" id="UP000426027">
    <property type="component" value="Chromosome"/>
</dbReference>
<keyword evidence="3" id="KW-1133">Transmembrane helix</keyword>
<feature type="transmembrane region" description="Helical" evidence="3">
    <location>
        <begin position="517"/>
        <end position="538"/>
    </location>
</feature>
<organism evidence="6 7">
    <name type="scientific">Phnomibacter ginsenosidimutans</name>
    <dbReference type="NCBI Taxonomy" id="2676868"/>
    <lineage>
        <taxon>Bacteria</taxon>
        <taxon>Pseudomonadati</taxon>
        <taxon>Bacteroidota</taxon>
        <taxon>Chitinophagia</taxon>
        <taxon>Chitinophagales</taxon>
        <taxon>Chitinophagaceae</taxon>
        <taxon>Phnomibacter</taxon>
    </lineage>
</organism>
<feature type="transmembrane region" description="Helical" evidence="3">
    <location>
        <begin position="136"/>
        <end position="155"/>
    </location>
</feature>
<feature type="transmembrane region" description="Helical" evidence="3">
    <location>
        <begin position="237"/>
        <end position="258"/>
    </location>
</feature>
<keyword evidence="7" id="KW-1185">Reference proteome</keyword>
<proteinExistence type="inferred from homology"/>
<dbReference type="PANTHER" id="PTHR43653:SF1">
    <property type="entry name" value="CYTOCHROME C-TYPE BIOGENESIS PROTEIN CCMF"/>
    <property type="match status" value="1"/>
</dbReference>
<sequence length="815" mass="91572">MEFVGEHLLPGQIGHFMIVLSLMSALFASISFFMGFKAADESSRPMWMKLARISFGIQTLSVLVSFYILYYIITNHLFEYKYVWQHSSKALPMEYLLSCFWEGQEGSFLLWSFWHAILGWFIIGRSGKWEGPVMSVISFAQFALATMVLGVYFFGQKVGSSPFVLLRNEMDAPIFSTTNYLEFVTDGNGLNALLQNYWMVIHPPVLFLGFASTVVPFAYAAAGLLTKDHAGWTKAALPWASFSAAALGLGIMMGAAWAYESLTFGGYWAWDPVENASLVPWLILISGLHTNLIYRSTGYSLRATYLFYILTFLLILYSTFLTRSGVLGDTSVHSFTGSGMNTQLLLFIFVFLLPVGWMFARQYKAIPSIQKEESLYSREFWMFIGALVFFFSALVIIGKTSLPVFNKIFGTNIAPPEDVEYSHNQIQVWVAVIVGLLTAVTQYFKYKDTPKKTFYSKMLWPTVIALAISLTISFTVGVAYDKKGAGFWMALHIAIFTAVYAIVANAGYIWTGMKGKLRLAGSSVAHVGFGMVLLGILISASNKITLSYNTTGISPLQMKDATDVNNNPRENLTLIKGVATDMGKYMVTYTKDTVSPYDSKRYFEILFENKNKQEKFALYPDVIENNKGGEGLTPNPDAKHYWNKDIFIYLTFLSDPSAKAKDTTQFANKTVVIGDTSFYSNGMWTVNQLEFNPPDERLKAYKGDTVLAADITVIAKDGRQYKSRPAFRLKNNTLEMLPDTVMSQSLVFALRKPGDMDKKEVEIGIKESNAILDFVTLKAYEFPMINVLWLGIIVMVVGFVMSMLQRRKLAQRNND</sequence>
<feature type="transmembrane region" description="Helical" evidence="3">
    <location>
        <begin position="342"/>
        <end position="360"/>
    </location>
</feature>
<keyword evidence="3" id="KW-0812">Transmembrane</keyword>
<feature type="transmembrane region" description="Helical" evidence="3">
    <location>
        <begin position="55"/>
        <end position="73"/>
    </location>
</feature>
<keyword evidence="2" id="KW-0201">Cytochrome c-type biogenesis</keyword>
<dbReference type="GO" id="GO:0016020">
    <property type="term" value="C:membrane"/>
    <property type="evidence" value="ECO:0007669"/>
    <property type="project" value="InterPro"/>
</dbReference>
<evidence type="ECO:0000313" key="7">
    <source>
        <dbReference type="Proteomes" id="UP000426027"/>
    </source>
</evidence>
<dbReference type="Pfam" id="PF16327">
    <property type="entry name" value="CcmF_C"/>
    <property type="match status" value="1"/>
</dbReference>
<feature type="transmembrane region" description="Helical" evidence="3">
    <location>
        <begin position="306"/>
        <end position="322"/>
    </location>
</feature>
<evidence type="ECO:0000256" key="2">
    <source>
        <dbReference type="ARBA" id="ARBA00022748"/>
    </source>
</evidence>
<feature type="transmembrane region" description="Helical" evidence="3">
    <location>
        <begin position="787"/>
        <end position="804"/>
    </location>
</feature>
<feature type="transmembrane region" description="Helical" evidence="3">
    <location>
        <begin position="278"/>
        <end position="294"/>
    </location>
</feature>
<name>A0A6I6GJ81_9BACT</name>
<evidence type="ECO:0000256" key="1">
    <source>
        <dbReference type="ARBA" id="ARBA00009186"/>
    </source>
</evidence>
<feature type="transmembrane region" description="Helical" evidence="3">
    <location>
        <begin position="486"/>
        <end position="510"/>
    </location>
</feature>
<dbReference type="PRINTS" id="PR01410">
    <property type="entry name" value="CCBIOGENESIS"/>
</dbReference>